<keyword evidence="1" id="KW-0812">Transmembrane</keyword>
<comment type="caution">
    <text evidence="2">The sequence shown here is derived from an EMBL/GenBank/DDBJ whole genome shotgun (WGS) entry which is preliminary data.</text>
</comment>
<proteinExistence type="predicted"/>
<accession>A0A0G0MUC7</accession>
<evidence type="ECO:0000313" key="3">
    <source>
        <dbReference type="Proteomes" id="UP000033935"/>
    </source>
</evidence>
<organism evidence="2 3">
    <name type="scientific">Candidatus Uhrbacteria bacterium GW2011_GWF2_39_13</name>
    <dbReference type="NCBI Taxonomy" id="1618995"/>
    <lineage>
        <taxon>Bacteria</taxon>
        <taxon>Candidatus Uhriibacteriota</taxon>
    </lineage>
</organism>
<dbReference type="EMBL" id="LBWG01000013">
    <property type="protein sequence ID" value="KKR04041.1"/>
    <property type="molecule type" value="Genomic_DNA"/>
</dbReference>
<keyword evidence="1" id="KW-0472">Membrane</keyword>
<dbReference type="AlphaFoldDB" id="A0A0G0MUC7"/>
<dbReference type="Proteomes" id="UP000033935">
    <property type="component" value="Unassembled WGS sequence"/>
</dbReference>
<feature type="transmembrane region" description="Helical" evidence="1">
    <location>
        <begin position="67"/>
        <end position="86"/>
    </location>
</feature>
<dbReference type="Pfam" id="PF09997">
    <property type="entry name" value="DUF2238"/>
    <property type="match status" value="1"/>
</dbReference>
<evidence type="ECO:0000256" key="1">
    <source>
        <dbReference type="SAM" id="Phobius"/>
    </source>
</evidence>
<gene>
    <name evidence="2" type="ORF">UT30_C0013G0002</name>
</gene>
<name>A0A0G0MUC7_9BACT</name>
<keyword evidence="1" id="KW-1133">Transmembrane helix</keyword>
<dbReference type="InterPro" id="IPR014509">
    <property type="entry name" value="YjdF-like"/>
</dbReference>
<sequence>MNSFKQAFLFTTGVLVIHGILLSTGGYRIPQIDSPMHILGGFAMALFGLAIHKVVSTSYHTKHSPVWYHYTFVIGFAMLIGITWEFHEYILDNTINIWYNFPKSQPSLGDTMKDFLNDWIGASVAFYFFKKNG</sequence>
<evidence type="ECO:0000313" key="2">
    <source>
        <dbReference type="EMBL" id="KKR04041.1"/>
    </source>
</evidence>
<feature type="transmembrane region" description="Helical" evidence="1">
    <location>
        <begin position="6"/>
        <end position="24"/>
    </location>
</feature>
<protein>
    <submittedName>
        <fullName evidence="2">Integral membrane protein</fullName>
    </submittedName>
</protein>
<reference evidence="2 3" key="1">
    <citation type="journal article" date="2015" name="Nature">
        <title>rRNA introns, odd ribosomes, and small enigmatic genomes across a large radiation of phyla.</title>
        <authorList>
            <person name="Brown C.T."/>
            <person name="Hug L.A."/>
            <person name="Thomas B.C."/>
            <person name="Sharon I."/>
            <person name="Castelle C.J."/>
            <person name="Singh A."/>
            <person name="Wilkins M.J."/>
            <person name="Williams K.H."/>
            <person name="Banfield J.F."/>
        </authorList>
    </citation>
    <scope>NUCLEOTIDE SEQUENCE [LARGE SCALE GENOMIC DNA]</scope>
</reference>
<feature type="transmembrane region" description="Helical" evidence="1">
    <location>
        <begin position="36"/>
        <end position="55"/>
    </location>
</feature>